<proteinExistence type="predicted"/>
<name>A0ACC6TVE0_9BURK</name>
<sequence>MKRVAHTWHVCRGFALFETLVVIALLAIVTTMSVPSFVAWHMRDQVDARARVLQSTLSFARGEARGAACA</sequence>
<comment type="caution">
    <text evidence="1">The sequence shown here is derived from an EMBL/GenBank/DDBJ whole genome shotgun (WGS) entry which is preliminary data.</text>
</comment>
<protein>
    <submittedName>
        <fullName evidence="1">Tfp pilus assembly protein FimT/FimU</fullName>
    </submittedName>
</protein>
<evidence type="ECO:0000313" key="1">
    <source>
        <dbReference type="EMBL" id="MEX3931350.1"/>
    </source>
</evidence>
<accession>A0ACC6TVE0</accession>
<keyword evidence="2" id="KW-1185">Reference proteome</keyword>
<organism evidence="1 2">
    <name type="scientific">Paraburkholderia phymatum</name>
    <dbReference type="NCBI Taxonomy" id="148447"/>
    <lineage>
        <taxon>Bacteria</taxon>
        <taxon>Pseudomonadati</taxon>
        <taxon>Pseudomonadota</taxon>
        <taxon>Betaproteobacteria</taxon>
        <taxon>Burkholderiales</taxon>
        <taxon>Burkholderiaceae</taxon>
        <taxon>Paraburkholderia</taxon>
    </lineage>
</organism>
<dbReference type="Proteomes" id="UP001558850">
    <property type="component" value="Unassembled WGS sequence"/>
</dbReference>
<dbReference type="EMBL" id="JBFRCH010000002">
    <property type="protein sequence ID" value="MEX3931350.1"/>
    <property type="molecule type" value="Genomic_DNA"/>
</dbReference>
<reference evidence="1" key="1">
    <citation type="submission" date="2024-07" db="EMBL/GenBank/DDBJ databases">
        <title>A survey of Mimosa microsymbionts across Brazilian biomes reveals a high diversity of Paraburkholderia nodulating endemic species, but also that Cupriavidus is common as a symbiont of widespread species.</title>
        <authorList>
            <person name="Rouws L."/>
            <person name="Barauna A."/>
            <person name="Beukes C."/>
            <person name="Rouws J.R.C."/>
            <person name="De Faria S.M."/>
            <person name="Gross E."/>
            <person name="Bueno Dos Reis Junior F."/>
            <person name="Simon M.F."/>
            <person name="Maluk M."/>
            <person name="Odee D.W."/>
            <person name="Kenicer G."/>
            <person name="Young J.P.W."/>
            <person name="Reis V.M."/>
            <person name="Zilli J."/>
            <person name="James E.K."/>
        </authorList>
    </citation>
    <scope>NUCLEOTIDE SEQUENCE</scope>
    <source>
        <strain evidence="1">EG181B</strain>
    </source>
</reference>
<gene>
    <name evidence="1" type="ORF">AB4Y32_05935</name>
</gene>
<evidence type="ECO:0000313" key="2">
    <source>
        <dbReference type="Proteomes" id="UP001558850"/>
    </source>
</evidence>